<keyword evidence="4 6" id="KW-0720">Serine protease</keyword>
<keyword evidence="2 6" id="KW-0645">Protease</keyword>
<dbReference type="InterPro" id="IPR015500">
    <property type="entry name" value="Peptidase_S8_subtilisin-rel"/>
</dbReference>
<dbReference type="PANTHER" id="PTHR43806">
    <property type="entry name" value="PEPTIDASE S8"/>
    <property type="match status" value="1"/>
</dbReference>
<feature type="chain" id="PRO_5019548645" description="Peptidase S8/S53 domain-containing protein" evidence="8">
    <location>
        <begin position="23"/>
        <end position="722"/>
    </location>
</feature>
<evidence type="ECO:0000256" key="3">
    <source>
        <dbReference type="ARBA" id="ARBA00022801"/>
    </source>
</evidence>
<dbReference type="Gene3D" id="3.40.50.200">
    <property type="entry name" value="Peptidase S8/S53 domain"/>
    <property type="match status" value="1"/>
</dbReference>
<keyword evidence="11" id="KW-1185">Reference proteome</keyword>
<dbReference type="EMBL" id="QRNO01000105">
    <property type="protein sequence ID" value="RHK46796.1"/>
    <property type="molecule type" value="Genomic_DNA"/>
</dbReference>
<dbReference type="Gene3D" id="2.60.120.1290">
    <property type="match status" value="1"/>
</dbReference>
<dbReference type="PRINTS" id="PR00723">
    <property type="entry name" value="SUBTILISIN"/>
</dbReference>
<evidence type="ECO:0000313" key="11">
    <source>
        <dbReference type="Proteomes" id="UP000286598"/>
    </source>
</evidence>
<dbReference type="PROSITE" id="PS51892">
    <property type="entry name" value="SUBTILASE"/>
    <property type="match status" value="1"/>
</dbReference>
<organism evidence="10 11">
    <name type="scientific">Leyella stercorea</name>
    <dbReference type="NCBI Taxonomy" id="363265"/>
    <lineage>
        <taxon>Bacteria</taxon>
        <taxon>Pseudomonadati</taxon>
        <taxon>Bacteroidota</taxon>
        <taxon>Bacteroidia</taxon>
        <taxon>Bacteroidales</taxon>
        <taxon>Prevotellaceae</taxon>
        <taxon>Leyella</taxon>
    </lineage>
</organism>
<proteinExistence type="inferred from homology"/>
<dbReference type="InterPro" id="IPR023827">
    <property type="entry name" value="Peptidase_S8_Asp-AS"/>
</dbReference>
<protein>
    <recommendedName>
        <fullName evidence="9">Peptidase S8/S53 domain-containing protein</fullName>
    </recommendedName>
</protein>
<feature type="domain" description="Peptidase S8/S53" evidence="9">
    <location>
        <begin position="474"/>
        <end position="619"/>
    </location>
</feature>
<comment type="caution">
    <text evidence="10">The sequence shown here is derived from an EMBL/GenBank/DDBJ whole genome shotgun (WGS) entry which is preliminary data.</text>
</comment>
<evidence type="ECO:0000256" key="4">
    <source>
        <dbReference type="ARBA" id="ARBA00022825"/>
    </source>
</evidence>
<keyword evidence="8" id="KW-0732">Signal</keyword>
<dbReference type="GO" id="GO:0006508">
    <property type="term" value="P:proteolysis"/>
    <property type="evidence" value="ECO:0007669"/>
    <property type="project" value="UniProtKB-KW"/>
</dbReference>
<accession>A0A415GDK1</accession>
<dbReference type="PROSITE" id="PS00136">
    <property type="entry name" value="SUBTILASE_ASP"/>
    <property type="match status" value="1"/>
</dbReference>
<reference evidence="10 11" key="1">
    <citation type="submission" date="2018-08" db="EMBL/GenBank/DDBJ databases">
        <title>A genome reference for cultivated species of the human gut microbiota.</title>
        <authorList>
            <person name="Zou Y."/>
            <person name="Xue W."/>
            <person name="Luo G."/>
        </authorList>
    </citation>
    <scope>NUCLEOTIDE SEQUENCE [LARGE SCALE GENOMIC DNA]</scope>
    <source>
        <strain evidence="10 11">AF42-9</strain>
    </source>
</reference>
<keyword evidence="3 6" id="KW-0378">Hydrolase</keyword>
<gene>
    <name evidence="10" type="ORF">DW060_12845</name>
</gene>
<evidence type="ECO:0000256" key="1">
    <source>
        <dbReference type="ARBA" id="ARBA00011073"/>
    </source>
</evidence>
<dbReference type="Proteomes" id="UP000286598">
    <property type="component" value="Unassembled WGS sequence"/>
</dbReference>
<evidence type="ECO:0000256" key="2">
    <source>
        <dbReference type="ARBA" id="ARBA00022670"/>
    </source>
</evidence>
<dbReference type="SUPFAM" id="SSF52743">
    <property type="entry name" value="Subtilisin-like"/>
    <property type="match status" value="1"/>
</dbReference>
<evidence type="ECO:0000256" key="8">
    <source>
        <dbReference type="SAM" id="SignalP"/>
    </source>
</evidence>
<evidence type="ECO:0000259" key="9">
    <source>
        <dbReference type="Pfam" id="PF00082"/>
    </source>
</evidence>
<dbReference type="PROSITE" id="PS00138">
    <property type="entry name" value="SUBTILASE_SER"/>
    <property type="match status" value="1"/>
</dbReference>
<dbReference type="PANTHER" id="PTHR43806:SF11">
    <property type="entry name" value="CEREVISIN-RELATED"/>
    <property type="match status" value="1"/>
</dbReference>
<dbReference type="Pfam" id="PF00082">
    <property type="entry name" value="Peptidase_S8"/>
    <property type="match status" value="2"/>
</dbReference>
<dbReference type="AlphaFoldDB" id="A0A415GDK1"/>
<feature type="active site" description="Charge relay system" evidence="5 6">
    <location>
        <position position="211"/>
    </location>
</feature>
<sequence>MRKPYIYIIGASMLLAPTSMWAQASLSPRTAVALSNTNEQKAHHSKLKAQSPKLKTLYVTIDPARTSWQALGLTPVALHANTATVRLSTDALQQLAKQEGVEYIQLTSGASQMLNLARQEAGTDQIHKGTSLPQAYTGEGVVVGVVDAGFDYMHAAFRRPDDGQLRIKRVWEQGTQTLDGATAPTKYGYGIELNTPELIEKAQGDSDTNSHGTHVAAIAAGSDAYKEGAYVGNAPDADIVLVALDLNESTNADISNAVQYIFDYADEVGKPCVVNLSLGNQDGPHDGTSTFDTMTDAMQGPGRLIVGAAGNHRTDAFHIDHTFASTADAPLRTFAKYKVAPSNSVSGGTIEIWGERGTDFTVDIAAFSTVNKKDAVSTTVYPAEGLTETSFGKYATGTWKVASEVSPLNGKPHVVLTSALTGIRNNYAIALTITPKTAGRVNIWSDNTYLALESRDMEGFSAPDAASSTLCEIGGTGKRILTVGSYTTRNEYTTNSGQQATLQETIGDLSSFSSYGPTVDGRMKPNITAPGCFIISAVSNNDASGNLMYAEYNENFGRYNQYGYMQGTSMASPFVAGIVATWLQAYPQLTPEQLHEIVQATARKDNFTATAPDSNWGYGKINALDGLRQCIEKQTAGCERIDMPFDGTIRIADGNILLGFARNTKATLSLTSMTGSTVFTKELGNRCAGETLSIPMPQLAKGVYLLSVKTTSAMKTFKFVLQ</sequence>
<evidence type="ECO:0000256" key="6">
    <source>
        <dbReference type="PROSITE-ProRule" id="PRU01240"/>
    </source>
</evidence>
<name>A0A415GDK1_9BACT</name>
<dbReference type="InterPro" id="IPR000209">
    <property type="entry name" value="Peptidase_S8/S53_dom"/>
</dbReference>
<comment type="similarity">
    <text evidence="1 6 7">Belongs to the peptidase S8 family.</text>
</comment>
<evidence type="ECO:0000256" key="5">
    <source>
        <dbReference type="PIRSR" id="PIRSR615500-1"/>
    </source>
</evidence>
<feature type="signal peptide" evidence="8">
    <location>
        <begin position="1"/>
        <end position="22"/>
    </location>
</feature>
<dbReference type="InterPro" id="IPR036852">
    <property type="entry name" value="Peptidase_S8/S53_dom_sf"/>
</dbReference>
<feature type="domain" description="Peptidase S8/S53" evidence="9">
    <location>
        <begin position="138"/>
        <end position="338"/>
    </location>
</feature>
<evidence type="ECO:0000313" key="10">
    <source>
        <dbReference type="EMBL" id="RHK46796.1"/>
    </source>
</evidence>
<evidence type="ECO:0000256" key="7">
    <source>
        <dbReference type="RuleBase" id="RU003355"/>
    </source>
</evidence>
<dbReference type="InterPro" id="IPR023828">
    <property type="entry name" value="Peptidase_S8_Ser-AS"/>
</dbReference>
<dbReference type="InterPro" id="IPR050131">
    <property type="entry name" value="Peptidase_S8_subtilisin-like"/>
</dbReference>
<dbReference type="OrthoDB" id="1489355at2"/>
<dbReference type="GO" id="GO:0004252">
    <property type="term" value="F:serine-type endopeptidase activity"/>
    <property type="evidence" value="ECO:0007669"/>
    <property type="project" value="UniProtKB-UniRule"/>
</dbReference>
<feature type="active site" description="Charge relay system" evidence="5 6">
    <location>
        <position position="569"/>
    </location>
</feature>
<feature type="active site" description="Charge relay system" evidence="5 6">
    <location>
        <position position="147"/>
    </location>
</feature>